<gene>
    <name evidence="11" type="ORF">FTUN_8335</name>
</gene>
<organism evidence="11 12">
    <name type="scientific">Frigoriglobus tundricola</name>
    <dbReference type="NCBI Taxonomy" id="2774151"/>
    <lineage>
        <taxon>Bacteria</taxon>
        <taxon>Pseudomonadati</taxon>
        <taxon>Planctomycetota</taxon>
        <taxon>Planctomycetia</taxon>
        <taxon>Gemmatales</taxon>
        <taxon>Gemmataceae</taxon>
        <taxon>Frigoriglobus</taxon>
    </lineage>
</organism>
<comment type="similarity">
    <text evidence="2 10">Belongs to the disproportionating enzyme family.</text>
</comment>
<dbReference type="PANTHER" id="PTHR32438">
    <property type="entry name" value="4-ALPHA-GLUCANOTRANSFERASE DPE1, CHLOROPLASTIC/AMYLOPLASTIC"/>
    <property type="match status" value="1"/>
</dbReference>
<dbReference type="InterPro" id="IPR003385">
    <property type="entry name" value="Glyco_hydro_77"/>
</dbReference>
<evidence type="ECO:0000256" key="9">
    <source>
        <dbReference type="ARBA" id="ARBA00031501"/>
    </source>
</evidence>
<protein>
    <recommendedName>
        <fullName evidence="4 10">4-alpha-glucanotransferase</fullName>
        <ecNumber evidence="3 10">2.4.1.25</ecNumber>
    </recommendedName>
    <alternativeName>
        <fullName evidence="8 10">Amylomaltase</fullName>
    </alternativeName>
    <alternativeName>
        <fullName evidence="9 10">Disproportionating enzyme</fullName>
    </alternativeName>
</protein>
<dbReference type="NCBIfam" id="NF011080">
    <property type="entry name" value="PRK14508.1-3"/>
    <property type="match status" value="1"/>
</dbReference>
<evidence type="ECO:0000256" key="7">
    <source>
        <dbReference type="ARBA" id="ARBA00023277"/>
    </source>
</evidence>
<evidence type="ECO:0000313" key="12">
    <source>
        <dbReference type="Proteomes" id="UP000503447"/>
    </source>
</evidence>
<dbReference type="KEGG" id="ftj:FTUN_8335"/>
<reference evidence="12" key="1">
    <citation type="submission" date="2020-05" db="EMBL/GenBank/DDBJ databases">
        <title>Frigoriglobus tundricola gen. nov., sp. nov., a psychrotolerant cellulolytic planctomycete of the family Gemmataceae with two divergent copies of 16S rRNA gene.</title>
        <authorList>
            <person name="Kulichevskaya I.S."/>
            <person name="Ivanova A.A."/>
            <person name="Naumoff D.G."/>
            <person name="Beletsky A.V."/>
            <person name="Rijpstra W.I.C."/>
            <person name="Sinninghe Damste J.S."/>
            <person name="Mardanov A.V."/>
            <person name="Ravin N.V."/>
            <person name="Dedysh S.N."/>
        </authorList>
    </citation>
    <scope>NUCLEOTIDE SEQUENCE [LARGE SCALE GENOMIC DNA]</scope>
    <source>
        <strain evidence="12">PL17</strain>
    </source>
</reference>
<comment type="catalytic activity">
    <reaction evidence="1 10">
        <text>Transfers a segment of a (1-&gt;4)-alpha-D-glucan to a new position in an acceptor, which may be glucose or a (1-&gt;4)-alpha-D-glucan.</text>
        <dbReference type="EC" id="2.4.1.25"/>
    </reaction>
</comment>
<dbReference type="PANTHER" id="PTHR32438:SF5">
    <property type="entry name" value="4-ALPHA-GLUCANOTRANSFERASE DPE1, CHLOROPLASTIC_AMYLOPLASTIC"/>
    <property type="match status" value="1"/>
</dbReference>
<evidence type="ECO:0000256" key="3">
    <source>
        <dbReference type="ARBA" id="ARBA00012560"/>
    </source>
</evidence>
<dbReference type="SUPFAM" id="SSF51445">
    <property type="entry name" value="(Trans)glycosidases"/>
    <property type="match status" value="1"/>
</dbReference>
<dbReference type="Proteomes" id="UP000503447">
    <property type="component" value="Chromosome"/>
</dbReference>
<dbReference type="RefSeq" id="WP_171475400.1">
    <property type="nucleotide sequence ID" value="NZ_CP053452.2"/>
</dbReference>
<dbReference type="EMBL" id="CP053452">
    <property type="protein sequence ID" value="QJX00703.1"/>
    <property type="molecule type" value="Genomic_DNA"/>
</dbReference>
<dbReference type="InterPro" id="IPR017853">
    <property type="entry name" value="GH"/>
</dbReference>
<evidence type="ECO:0000313" key="11">
    <source>
        <dbReference type="EMBL" id="QJX00703.1"/>
    </source>
</evidence>
<proteinExistence type="inferred from homology"/>
<keyword evidence="5 10" id="KW-0328">Glycosyltransferase</keyword>
<evidence type="ECO:0000256" key="6">
    <source>
        <dbReference type="ARBA" id="ARBA00022679"/>
    </source>
</evidence>
<evidence type="ECO:0000256" key="1">
    <source>
        <dbReference type="ARBA" id="ARBA00000439"/>
    </source>
</evidence>
<evidence type="ECO:0000256" key="4">
    <source>
        <dbReference type="ARBA" id="ARBA00020295"/>
    </source>
</evidence>
<keyword evidence="12" id="KW-1185">Reference proteome</keyword>
<keyword evidence="6 10" id="KW-0808">Transferase</keyword>
<accession>A0A6M5Z646</accession>
<sequence>MSTPFVPRSSGILLHPTSLPGPFGIGDLGPIAYRWVETLAAMKQSWWQVLPLGPTGAGDSPYQSFSAFAGNVNLLSPEVLQKEGLVSAELWAGEQFDGDHVDYARVTPFKTKLLRVAWDAFRGGKAAHLKPEFESYCAVEAGWLNDHALFVAIREALGGTNLVAWPPDLLRRNPVALAELEKKLASEILLHKFGQFLFDRQWTALKAFAAERGVRVIGDAPIFVALDSSDVWANPDQFLLDADRMPTVVAGVPPDYFSADGQHWGNPIYDWKRMEATGFAWWCARVLRQLKQVDLIRLDHFRGFCQAWHIPATELTARVGQWVDGPGLKLFERVRTSVGGLPLIAEDLGVITPDVVALRDALALPGMRVIQFALDGPTNLHWPHNFVPNSVCYTGTHDNDTVNGWYGTLNDHDRNYLSLTLGKGIGDPAWDLIRSAWASVAVLAIAPLQDLLSMGSDARMNKPGVATGNWRWRFRLDQFRPDVIQRMTDLTTLYNRVPTKTEPK</sequence>
<dbReference type="AlphaFoldDB" id="A0A6M5Z646"/>
<dbReference type="Gene3D" id="3.20.20.80">
    <property type="entry name" value="Glycosidases"/>
    <property type="match status" value="1"/>
</dbReference>
<evidence type="ECO:0000256" key="8">
    <source>
        <dbReference type="ARBA" id="ARBA00031423"/>
    </source>
</evidence>
<dbReference type="EC" id="2.4.1.25" evidence="3 10"/>
<dbReference type="GO" id="GO:0005975">
    <property type="term" value="P:carbohydrate metabolic process"/>
    <property type="evidence" value="ECO:0007669"/>
    <property type="project" value="InterPro"/>
</dbReference>
<name>A0A6M5Z646_9BACT</name>
<dbReference type="GO" id="GO:0004134">
    <property type="term" value="F:4-alpha-glucanotransferase activity"/>
    <property type="evidence" value="ECO:0007669"/>
    <property type="project" value="UniProtKB-EC"/>
</dbReference>
<evidence type="ECO:0000256" key="10">
    <source>
        <dbReference type="RuleBase" id="RU361207"/>
    </source>
</evidence>
<dbReference type="NCBIfam" id="TIGR00217">
    <property type="entry name" value="malQ"/>
    <property type="match status" value="1"/>
</dbReference>
<keyword evidence="7 10" id="KW-0119">Carbohydrate metabolism</keyword>
<dbReference type="Pfam" id="PF02446">
    <property type="entry name" value="Glyco_hydro_77"/>
    <property type="match status" value="1"/>
</dbReference>
<evidence type="ECO:0000256" key="5">
    <source>
        <dbReference type="ARBA" id="ARBA00022676"/>
    </source>
</evidence>
<evidence type="ECO:0000256" key="2">
    <source>
        <dbReference type="ARBA" id="ARBA00005684"/>
    </source>
</evidence>